<sequence length="133" mass="15190">MADAFIGKKYKLDKSENFDEYMKAIGVGLVTRKMGNSISPTVELTENNGEFVLKTTSTFKNSEIKFKLGEEFDEETLDGRQVKTVMTREGNKFIQVQKGDKETIIEREFTPTEMKAVMKLGDIVCTRVYKVQE</sequence>
<evidence type="ECO:0000256" key="3">
    <source>
        <dbReference type="ARBA" id="ARBA00057009"/>
    </source>
</evidence>
<dbReference type="Proteomes" id="UP000829291">
    <property type="component" value="Chromosome 3"/>
</dbReference>
<dbReference type="InterPro" id="IPR000566">
    <property type="entry name" value="Lipocln_cytosolic_FA-bd_dom"/>
</dbReference>
<keyword evidence="6" id="KW-0813">Transport</keyword>
<evidence type="ECO:0000256" key="6">
    <source>
        <dbReference type="RuleBase" id="RU003696"/>
    </source>
</evidence>
<dbReference type="SUPFAM" id="SSF50814">
    <property type="entry name" value="Lipocalins"/>
    <property type="match status" value="1"/>
</dbReference>
<reference evidence="9" key="1">
    <citation type="submission" date="2025-08" db="UniProtKB">
        <authorList>
            <consortium name="RefSeq"/>
        </authorList>
    </citation>
    <scope>IDENTIFICATION</scope>
    <source>
        <tissue evidence="9">Thorax and Abdomen</tissue>
    </source>
</reference>
<dbReference type="Pfam" id="PF00061">
    <property type="entry name" value="Lipocalin"/>
    <property type="match status" value="1"/>
</dbReference>
<dbReference type="PRINTS" id="PR00178">
    <property type="entry name" value="FATTYACIDBP"/>
</dbReference>
<comment type="similarity">
    <text evidence="1 6">Belongs to the calycin superfamily. Fatty-acid binding protein (FABP) family.</text>
</comment>
<evidence type="ECO:0000313" key="8">
    <source>
        <dbReference type="Proteomes" id="UP000829291"/>
    </source>
</evidence>
<comment type="function">
    <text evidence="3">Binds fatty acids in a 1:1 molar ratio.</text>
</comment>
<dbReference type="Gene3D" id="2.40.128.20">
    <property type="match status" value="1"/>
</dbReference>
<dbReference type="InterPro" id="IPR012674">
    <property type="entry name" value="Calycin"/>
</dbReference>
<evidence type="ECO:0000256" key="2">
    <source>
        <dbReference type="ARBA" id="ARBA00023121"/>
    </source>
</evidence>
<dbReference type="PANTHER" id="PTHR11955">
    <property type="entry name" value="FATTY ACID BINDING PROTEIN"/>
    <property type="match status" value="1"/>
</dbReference>
<organism evidence="9">
    <name type="scientific">Neodiprion lecontei</name>
    <name type="common">Redheaded pine sawfly</name>
    <dbReference type="NCBI Taxonomy" id="441921"/>
    <lineage>
        <taxon>Eukaryota</taxon>
        <taxon>Metazoa</taxon>
        <taxon>Ecdysozoa</taxon>
        <taxon>Arthropoda</taxon>
        <taxon>Hexapoda</taxon>
        <taxon>Insecta</taxon>
        <taxon>Pterygota</taxon>
        <taxon>Neoptera</taxon>
        <taxon>Endopterygota</taxon>
        <taxon>Hymenoptera</taxon>
        <taxon>Tenthredinoidea</taxon>
        <taxon>Diprionidae</taxon>
        <taxon>Diprioninae</taxon>
        <taxon>Neodiprion</taxon>
    </lineage>
</organism>
<dbReference type="InParanoid" id="A0A6J0B617"/>
<dbReference type="AlphaFoldDB" id="A0A6J0B617"/>
<evidence type="ECO:0000256" key="4">
    <source>
        <dbReference type="ARBA" id="ARBA00072951"/>
    </source>
</evidence>
<dbReference type="CDD" id="cd19852">
    <property type="entry name" value="FABP_pancrustacea"/>
    <property type="match status" value="1"/>
</dbReference>
<evidence type="ECO:0000256" key="1">
    <source>
        <dbReference type="ARBA" id="ARBA00008390"/>
    </source>
</evidence>
<dbReference type="FunFam" id="2.40.128.20:FF:000001">
    <property type="entry name" value="Fatty acid-binding protein, adipocyte"/>
    <property type="match status" value="1"/>
</dbReference>
<accession>A0A6J0B617</accession>
<evidence type="ECO:0000313" key="9">
    <source>
        <dbReference type="RefSeq" id="XP_015510479.1"/>
    </source>
</evidence>
<dbReference type="GO" id="GO:0005504">
    <property type="term" value="F:fatty acid binding"/>
    <property type="evidence" value="ECO:0007669"/>
    <property type="project" value="UniProtKB-ARBA"/>
</dbReference>
<feature type="domain" description="Cytosolic fatty-acid binding proteins" evidence="7">
    <location>
        <begin position="8"/>
        <end position="25"/>
    </location>
</feature>
<dbReference type="InterPro" id="IPR031259">
    <property type="entry name" value="ILBP"/>
</dbReference>
<dbReference type="OrthoDB" id="354351at2759"/>
<dbReference type="RefSeq" id="XP_015510479.1">
    <property type="nucleotide sequence ID" value="XM_015654993.2"/>
</dbReference>
<dbReference type="PROSITE" id="PS00214">
    <property type="entry name" value="FABP"/>
    <property type="match status" value="1"/>
</dbReference>
<proteinExistence type="inferred from homology"/>
<dbReference type="FunCoup" id="A0A6J0B617">
    <property type="interactions" value="131"/>
</dbReference>
<dbReference type="InterPro" id="IPR000463">
    <property type="entry name" value="Fatty_acid-bd"/>
</dbReference>
<evidence type="ECO:0000256" key="5">
    <source>
        <dbReference type="ARBA" id="ARBA00081149"/>
    </source>
</evidence>
<name>A0A6J0B617_NEOLC</name>
<evidence type="ECO:0000259" key="7">
    <source>
        <dbReference type="PROSITE" id="PS00214"/>
    </source>
</evidence>
<keyword evidence="2" id="KW-0446">Lipid-binding</keyword>
<keyword evidence="8" id="KW-1185">Reference proteome</keyword>
<dbReference type="GeneID" id="107217459"/>
<protein>
    <recommendedName>
        <fullName evidence="4">Fatty acid-binding protein, muscle</fullName>
    </recommendedName>
    <alternativeName>
        <fullName evidence="5">M-FABP</fullName>
    </alternativeName>
</protein>
<gene>
    <name evidence="9" type="primary">LOC107217459</name>
</gene>